<reference evidence="1 2" key="2">
    <citation type="journal article" date="2014" name="J. Gen. Appl. Microbiol.">
        <title>The early diverging ascomycetous budding yeast Saitoella complicata has three histone deacetylases belonging to the Clr6, Hos2, and Rpd3 lineages.</title>
        <authorList>
            <person name="Nishida H."/>
            <person name="Matsumoto T."/>
            <person name="Kondo S."/>
            <person name="Hamamoto M."/>
            <person name="Yoshikawa H."/>
        </authorList>
    </citation>
    <scope>NUCLEOTIDE SEQUENCE [LARGE SCALE GENOMIC DNA]</scope>
    <source>
        <strain evidence="1 2">NRRL Y-17804</strain>
    </source>
</reference>
<reference evidence="1 2" key="3">
    <citation type="journal article" date="2015" name="Genome Announc.">
        <title>Draft Genome Sequence of the Archiascomycetous Yeast Saitoella complicata.</title>
        <authorList>
            <person name="Yamauchi K."/>
            <person name="Kondo S."/>
            <person name="Hamamoto M."/>
            <person name="Takahashi Y."/>
            <person name="Ogura Y."/>
            <person name="Hayashi T."/>
            <person name="Nishida H."/>
        </authorList>
    </citation>
    <scope>NUCLEOTIDE SEQUENCE [LARGE SCALE GENOMIC DNA]</scope>
    <source>
        <strain evidence="1 2">NRRL Y-17804</strain>
    </source>
</reference>
<protein>
    <submittedName>
        <fullName evidence="1">Uncharacterized protein</fullName>
    </submittedName>
</protein>
<evidence type="ECO:0000313" key="2">
    <source>
        <dbReference type="Proteomes" id="UP000033140"/>
    </source>
</evidence>
<keyword evidence="2" id="KW-1185">Reference proteome</keyword>
<dbReference type="AlphaFoldDB" id="A0A0E9NH82"/>
<dbReference type="EMBL" id="BACD03000020">
    <property type="protein sequence ID" value="GAO49168.1"/>
    <property type="molecule type" value="Genomic_DNA"/>
</dbReference>
<proteinExistence type="predicted"/>
<gene>
    <name evidence="1" type="ORF">G7K_3326-t1</name>
</gene>
<name>A0A0E9NH82_SAICN</name>
<sequence length="164" mass="18923">MDAVFDVHRKRLRNVVIEVCDSERFCYVLDRIRRPYCKSRHASAIVYDRVVCLYSSTLQGPRNYLQTQSQHFLYRLTRDLDNQRLQHPALPSRLQSPEHVNVNVTATVKSKTPNKSEQWYRYQTNPRLLLLDGPLFSQLVSASSTSLKKKLQPVESESSTGGIA</sequence>
<evidence type="ECO:0000313" key="1">
    <source>
        <dbReference type="EMBL" id="GAO49168.1"/>
    </source>
</evidence>
<comment type="caution">
    <text evidence="1">The sequence shown here is derived from an EMBL/GenBank/DDBJ whole genome shotgun (WGS) entry which is preliminary data.</text>
</comment>
<reference evidence="1 2" key="1">
    <citation type="journal article" date="2011" name="J. Gen. Appl. Microbiol.">
        <title>Draft genome sequencing of the enigmatic yeast Saitoella complicata.</title>
        <authorList>
            <person name="Nishida H."/>
            <person name="Hamamoto M."/>
            <person name="Sugiyama J."/>
        </authorList>
    </citation>
    <scope>NUCLEOTIDE SEQUENCE [LARGE SCALE GENOMIC DNA]</scope>
    <source>
        <strain evidence="1 2">NRRL Y-17804</strain>
    </source>
</reference>
<accession>A0A0E9NH82</accession>
<organism evidence="1 2">
    <name type="scientific">Saitoella complicata (strain BCRC 22490 / CBS 7301 / JCM 7358 / NBRC 10748 / NRRL Y-17804)</name>
    <dbReference type="NCBI Taxonomy" id="698492"/>
    <lineage>
        <taxon>Eukaryota</taxon>
        <taxon>Fungi</taxon>
        <taxon>Dikarya</taxon>
        <taxon>Ascomycota</taxon>
        <taxon>Taphrinomycotina</taxon>
        <taxon>Taphrinomycotina incertae sedis</taxon>
        <taxon>Saitoella</taxon>
    </lineage>
</organism>
<dbReference type="Proteomes" id="UP000033140">
    <property type="component" value="Unassembled WGS sequence"/>
</dbReference>